<dbReference type="GeneID" id="68860954"/>
<dbReference type="EMBL" id="CP064788">
    <property type="protein sequence ID" value="QSG08923.1"/>
    <property type="molecule type" value="Genomic_DNA"/>
</dbReference>
<dbReference type="KEGG" id="hds:HSR122_1531"/>
<dbReference type="AlphaFoldDB" id="A0A897NGK1"/>
<accession>A0A897NGK1</accession>
<gene>
    <name evidence="2" type="ORF">HSBGL_1419</name>
    <name evidence="1" type="ORF">HSR122_1531</name>
</gene>
<dbReference type="Pfam" id="PF19115">
    <property type="entry name" value="DUF5800"/>
    <property type="match status" value="1"/>
</dbReference>
<reference evidence="2 3" key="1">
    <citation type="submission" date="2020-11" db="EMBL/GenBank/DDBJ databases">
        <title>Carbohydrate-dependent, anaerobic sulfur respiration: A novel catabolism in halophilic archaea.</title>
        <authorList>
            <person name="Sorokin D.Y."/>
            <person name="Messina E."/>
            <person name="Smedile F."/>
            <person name="La Cono V."/>
            <person name="Hallsworth J.E."/>
            <person name="Yakimov M.M."/>
        </authorList>
    </citation>
    <scope>NUCLEOTIDE SEQUENCE</scope>
    <source>
        <strain evidence="2">HSR-Bgl</strain>
        <strain evidence="1 3">HSR12-2</strain>
    </source>
</reference>
<sequence length="70" mass="8029">MTVLSFDEQGVDVIYEGHEFRLEKSLIEDAIEKPYPDVTDHEVLRIVEENPSLSGEPRRISEVLESPTDE</sequence>
<organism evidence="2 4">
    <name type="scientific">Halapricum desulfuricans</name>
    <dbReference type="NCBI Taxonomy" id="2841257"/>
    <lineage>
        <taxon>Archaea</taxon>
        <taxon>Methanobacteriati</taxon>
        <taxon>Methanobacteriota</taxon>
        <taxon>Stenosarchaea group</taxon>
        <taxon>Halobacteria</taxon>
        <taxon>Halobacteriales</taxon>
        <taxon>Haloarculaceae</taxon>
        <taxon>Halapricum</taxon>
    </lineage>
</organism>
<protein>
    <submittedName>
        <fullName evidence="2">Uncharacterized protein</fullName>
    </submittedName>
</protein>
<dbReference type="InterPro" id="IPR043823">
    <property type="entry name" value="DUF5800"/>
</dbReference>
<dbReference type="Proteomes" id="UP000663305">
    <property type="component" value="Chromosome"/>
</dbReference>
<dbReference type="Proteomes" id="UP000662973">
    <property type="component" value="Chromosome"/>
</dbReference>
<accession>A0A897NCY8</accession>
<evidence type="ECO:0000313" key="2">
    <source>
        <dbReference type="EMBL" id="QSG11837.1"/>
    </source>
</evidence>
<keyword evidence="3" id="KW-1185">Reference proteome</keyword>
<proteinExistence type="predicted"/>
<name>A0A897NGK1_9EURY</name>
<evidence type="ECO:0000313" key="4">
    <source>
        <dbReference type="Proteomes" id="UP000663305"/>
    </source>
</evidence>
<dbReference type="EMBL" id="CP064789">
    <property type="protein sequence ID" value="QSG11837.1"/>
    <property type="molecule type" value="Genomic_DNA"/>
</dbReference>
<evidence type="ECO:0000313" key="1">
    <source>
        <dbReference type="EMBL" id="QSG08923.1"/>
    </source>
</evidence>
<dbReference type="RefSeq" id="WP_229112129.1">
    <property type="nucleotide sequence ID" value="NZ_CP064788.1"/>
</dbReference>
<evidence type="ECO:0000313" key="3">
    <source>
        <dbReference type="Proteomes" id="UP000662973"/>
    </source>
</evidence>